<name>A0A2G8KMI5_STIJA</name>
<evidence type="ECO:0000313" key="7">
    <source>
        <dbReference type="EMBL" id="PIK49229.1"/>
    </source>
</evidence>
<dbReference type="Gene3D" id="3.50.50.60">
    <property type="entry name" value="FAD/NAD(P)-binding domain"/>
    <property type="match status" value="1"/>
</dbReference>
<dbReference type="SUPFAM" id="SSF54373">
    <property type="entry name" value="FAD-linked reductases, C-terminal domain"/>
    <property type="match status" value="1"/>
</dbReference>
<evidence type="ECO:0000256" key="3">
    <source>
        <dbReference type="ARBA" id="ARBA00022630"/>
    </source>
</evidence>
<dbReference type="GO" id="GO:0050660">
    <property type="term" value="F:flavin adenine dinucleotide binding"/>
    <property type="evidence" value="ECO:0007669"/>
    <property type="project" value="InterPro"/>
</dbReference>
<dbReference type="SUPFAM" id="SSF51905">
    <property type="entry name" value="FAD/NAD(P)-binding domain"/>
    <property type="match status" value="1"/>
</dbReference>
<organism evidence="7 8">
    <name type="scientific">Stichopus japonicus</name>
    <name type="common">Sea cucumber</name>
    <dbReference type="NCBI Taxonomy" id="307972"/>
    <lineage>
        <taxon>Eukaryota</taxon>
        <taxon>Metazoa</taxon>
        <taxon>Echinodermata</taxon>
        <taxon>Eleutherozoa</taxon>
        <taxon>Echinozoa</taxon>
        <taxon>Holothuroidea</taxon>
        <taxon>Aspidochirotacea</taxon>
        <taxon>Aspidochirotida</taxon>
        <taxon>Stichopodidae</taxon>
        <taxon>Apostichopus</taxon>
    </lineage>
</organism>
<accession>A0A2G8KMI5</accession>
<protein>
    <submittedName>
        <fullName evidence="7">Putative peroxisomal sarcosine oxidase isoform X2</fullName>
    </submittedName>
</protein>
<dbReference type="GO" id="GO:0050031">
    <property type="term" value="F:L-pipecolate oxidase activity"/>
    <property type="evidence" value="ECO:0007669"/>
    <property type="project" value="TreeGrafter"/>
</dbReference>
<dbReference type="PANTHER" id="PTHR10961">
    <property type="entry name" value="PEROXISOMAL SARCOSINE OXIDASE"/>
    <property type="match status" value="1"/>
</dbReference>
<dbReference type="InterPro" id="IPR036188">
    <property type="entry name" value="FAD/NAD-bd_sf"/>
</dbReference>
<dbReference type="GO" id="GO:0005777">
    <property type="term" value="C:peroxisome"/>
    <property type="evidence" value="ECO:0007669"/>
    <property type="project" value="TreeGrafter"/>
</dbReference>
<dbReference type="OrthoDB" id="424974at2759"/>
<comment type="cofactor">
    <cofactor evidence="1">
        <name>FAD</name>
        <dbReference type="ChEBI" id="CHEBI:57692"/>
    </cofactor>
</comment>
<reference evidence="7 8" key="1">
    <citation type="journal article" date="2017" name="PLoS Biol.">
        <title>The sea cucumber genome provides insights into morphological evolution and visceral regeneration.</title>
        <authorList>
            <person name="Zhang X."/>
            <person name="Sun L."/>
            <person name="Yuan J."/>
            <person name="Sun Y."/>
            <person name="Gao Y."/>
            <person name="Zhang L."/>
            <person name="Li S."/>
            <person name="Dai H."/>
            <person name="Hamel J.F."/>
            <person name="Liu C."/>
            <person name="Yu Y."/>
            <person name="Liu S."/>
            <person name="Lin W."/>
            <person name="Guo K."/>
            <person name="Jin S."/>
            <person name="Xu P."/>
            <person name="Storey K.B."/>
            <person name="Huan P."/>
            <person name="Zhang T."/>
            <person name="Zhou Y."/>
            <person name="Zhang J."/>
            <person name="Lin C."/>
            <person name="Li X."/>
            <person name="Xing L."/>
            <person name="Huo D."/>
            <person name="Sun M."/>
            <person name="Wang L."/>
            <person name="Mercier A."/>
            <person name="Li F."/>
            <person name="Yang H."/>
            <person name="Xiang J."/>
        </authorList>
    </citation>
    <scope>NUCLEOTIDE SEQUENCE [LARGE SCALE GENOMIC DNA]</scope>
    <source>
        <strain evidence="7">Shaxun</strain>
        <tissue evidence="7">Muscle</tissue>
    </source>
</reference>
<dbReference type="Proteomes" id="UP000230750">
    <property type="component" value="Unassembled WGS sequence"/>
</dbReference>
<sequence>MYDSIVIGGGIVGSSAAYHLSRKGKRTLLLDQFHLPTTRGSSHGVGRIHRSSYANQLYAKMSLEALEHWKRLERETNTNLYRQTGMIVIDKPPFKELGAMKANNKALGVECEILSPQEVQDRYPGLVKIPRNHKALLETNAGFLRADKALECLRMQIKKFGGQINDSEKVENILPGSVVTVRTEKGTYKTKSLIITPGPWICKLMKPLGLNLPIRVVKITLCYWTEKIPGQSKKYPTFCDFGIDKPDGFTEPVYVFGFPSIEYNGLRKISVHHGTGVDPDQRDSFSADETKDVQFLLNYMKRRFPEYGDNPDPAIIEKCMYSQVACNLQEKKAIHGVTYLISLHDGK</sequence>
<gene>
    <name evidence="7" type="ORF">BSL78_13916</name>
</gene>
<dbReference type="AlphaFoldDB" id="A0A2G8KMI5"/>
<evidence type="ECO:0000313" key="8">
    <source>
        <dbReference type="Proteomes" id="UP000230750"/>
    </source>
</evidence>
<evidence type="ECO:0000256" key="4">
    <source>
        <dbReference type="ARBA" id="ARBA00022827"/>
    </source>
</evidence>
<keyword evidence="4" id="KW-0274">FAD</keyword>
<evidence type="ECO:0000256" key="2">
    <source>
        <dbReference type="ARBA" id="ARBA00010989"/>
    </source>
</evidence>
<keyword evidence="5" id="KW-0560">Oxidoreductase</keyword>
<dbReference type="STRING" id="307972.A0A2G8KMI5"/>
<comment type="caution">
    <text evidence="7">The sequence shown here is derived from an EMBL/GenBank/DDBJ whole genome shotgun (WGS) entry which is preliminary data.</text>
</comment>
<dbReference type="EMBL" id="MRZV01000475">
    <property type="protein sequence ID" value="PIK49229.1"/>
    <property type="molecule type" value="Genomic_DNA"/>
</dbReference>
<evidence type="ECO:0000256" key="1">
    <source>
        <dbReference type="ARBA" id="ARBA00001974"/>
    </source>
</evidence>
<keyword evidence="3" id="KW-0285">Flavoprotein</keyword>
<dbReference type="InterPro" id="IPR006076">
    <property type="entry name" value="FAD-dep_OxRdtase"/>
</dbReference>
<dbReference type="Gene3D" id="3.30.9.10">
    <property type="entry name" value="D-Amino Acid Oxidase, subunit A, domain 2"/>
    <property type="match status" value="1"/>
</dbReference>
<dbReference type="Pfam" id="PF01266">
    <property type="entry name" value="DAO"/>
    <property type="match status" value="1"/>
</dbReference>
<feature type="domain" description="FAD dependent oxidoreductase" evidence="6">
    <location>
        <begin position="4"/>
        <end position="307"/>
    </location>
</feature>
<comment type="similarity">
    <text evidence="2">Belongs to the MSOX/MTOX family.</text>
</comment>
<proteinExistence type="inferred from homology"/>
<keyword evidence="8" id="KW-1185">Reference proteome</keyword>
<dbReference type="PANTHER" id="PTHR10961:SF46">
    <property type="entry name" value="PEROXISOMAL SARCOSINE OXIDASE"/>
    <property type="match status" value="1"/>
</dbReference>
<dbReference type="GO" id="GO:0033514">
    <property type="term" value="P:L-lysine catabolic process to acetyl-CoA via L-pipecolate"/>
    <property type="evidence" value="ECO:0007669"/>
    <property type="project" value="TreeGrafter"/>
</dbReference>
<dbReference type="GO" id="GO:0008115">
    <property type="term" value="F:sarcosine oxidase activity"/>
    <property type="evidence" value="ECO:0007669"/>
    <property type="project" value="TreeGrafter"/>
</dbReference>
<evidence type="ECO:0000259" key="6">
    <source>
        <dbReference type="Pfam" id="PF01266"/>
    </source>
</evidence>
<evidence type="ECO:0000256" key="5">
    <source>
        <dbReference type="ARBA" id="ARBA00023002"/>
    </source>
</evidence>
<dbReference type="InterPro" id="IPR045170">
    <property type="entry name" value="MTOX"/>
</dbReference>